<keyword evidence="1" id="KW-0812">Transmembrane</keyword>
<feature type="transmembrane region" description="Helical" evidence="1">
    <location>
        <begin position="73"/>
        <end position="95"/>
    </location>
</feature>
<evidence type="ECO:0000313" key="3">
    <source>
        <dbReference type="EMBL" id="CAE0367513.1"/>
    </source>
</evidence>
<evidence type="ECO:0000256" key="2">
    <source>
        <dbReference type="SAM" id="SignalP"/>
    </source>
</evidence>
<dbReference type="Pfam" id="PF13301">
    <property type="entry name" value="DUF4079"/>
    <property type="match status" value="1"/>
</dbReference>
<feature type="signal peptide" evidence="2">
    <location>
        <begin position="1"/>
        <end position="19"/>
    </location>
</feature>
<protein>
    <recommendedName>
        <fullName evidence="4">Cytochrome b561 domain-containing protein</fullName>
    </recommendedName>
</protein>
<evidence type="ECO:0008006" key="4">
    <source>
        <dbReference type="Google" id="ProtNLM"/>
    </source>
</evidence>
<keyword evidence="1" id="KW-1133">Transmembrane helix</keyword>
<sequence length="208" mass="23061">MIRAYGKTLLFLFFWTTQSFVVIPQVQCKNLHCKRIAPCQSILQPLEAPLTAYADLWIPMFKSMSLPDWLVRWGHPAAMTSVLLSMGLYGSFLGFQIKSGKGSEVLPLSLGQTSRDMHPKVMAGAFFFFALGGQGGLVLNRFLENESLQSSHAVTAFTCLALLAIQSLLPTLFPTFPSLRNVHTYVGSFTLALLFLHAFFGLQLGFSF</sequence>
<feature type="transmembrane region" description="Helical" evidence="1">
    <location>
        <begin position="185"/>
        <end position="206"/>
    </location>
</feature>
<keyword evidence="2" id="KW-0732">Signal</keyword>
<organism evidence="3">
    <name type="scientific">Aureoumbra lagunensis</name>
    <dbReference type="NCBI Taxonomy" id="44058"/>
    <lineage>
        <taxon>Eukaryota</taxon>
        <taxon>Sar</taxon>
        <taxon>Stramenopiles</taxon>
        <taxon>Ochrophyta</taxon>
        <taxon>Pelagophyceae</taxon>
        <taxon>Pelagomonadales</taxon>
        <taxon>Aureoumbra</taxon>
    </lineage>
</organism>
<dbReference type="EMBL" id="HBIJ01012145">
    <property type="protein sequence ID" value="CAE0367513.1"/>
    <property type="molecule type" value="Transcribed_RNA"/>
</dbReference>
<dbReference type="InterPro" id="IPR025067">
    <property type="entry name" value="DUF4079"/>
</dbReference>
<name>A0A7S3NL95_9STRA</name>
<dbReference type="PANTHER" id="PTHR36738">
    <property type="entry name" value="EXPRESSED PROTEIN"/>
    <property type="match status" value="1"/>
</dbReference>
<keyword evidence="1" id="KW-0472">Membrane</keyword>
<accession>A0A7S3NL95</accession>
<gene>
    <name evidence="3" type="ORF">ALAG00032_LOCUS8270</name>
</gene>
<feature type="transmembrane region" description="Helical" evidence="1">
    <location>
        <begin position="151"/>
        <end position="173"/>
    </location>
</feature>
<reference evidence="3" key="1">
    <citation type="submission" date="2021-01" db="EMBL/GenBank/DDBJ databases">
        <authorList>
            <person name="Corre E."/>
            <person name="Pelletier E."/>
            <person name="Niang G."/>
            <person name="Scheremetjew M."/>
            <person name="Finn R."/>
            <person name="Kale V."/>
            <person name="Holt S."/>
            <person name="Cochrane G."/>
            <person name="Meng A."/>
            <person name="Brown T."/>
            <person name="Cohen L."/>
        </authorList>
    </citation>
    <scope>NUCLEOTIDE SEQUENCE</scope>
    <source>
        <strain evidence="3">CCMP1510</strain>
    </source>
</reference>
<evidence type="ECO:0000256" key="1">
    <source>
        <dbReference type="SAM" id="Phobius"/>
    </source>
</evidence>
<dbReference type="AlphaFoldDB" id="A0A7S3NL95"/>
<feature type="chain" id="PRO_5031455398" description="Cytochrome b561 domain-containing protein" evidence="2">
    <location>
        <begin position="20"/>
        <end position="208"/>
    </location>
</feature>
<dbReference type="GO" id="GO:0016020">
    <property type="term" value="C:membrane"/>
    <property type="evidence" value="ECO:0007669"/>
    <property type="project" value="TreeGrafter"/>
</dbReference>
<feature type="transmembrane region" description="Helical" evidence="1">
    <location>
        <begin position="121"/>
        <end position="139"/>
    </location>
</feature>
<proteinExistence type="predicted"/>
<dbReference type="PANTHER" id="PTHR36738:SF1">
    <property type="entry name" value="EXPRESSED PROTEIN"/>
    <property type="match status" value="1"/>
</dbReference>